<dbReference type="RefSeq" id="WP_163673832.1">
    <property type="nucleotide sequence ID" value="NZ_JAAIYP010000004.1"/>
</dbReference>
<organism evidence="1 2">
    <name type="scientific">Magnetospirillum aberrantis SpK</name>
    <dbReference type="NCBI Taxonomy" id="908842"/>
    <lineage>
        <taxon>Bacteria</taxon>
        <taxon>Pseudomonadati</taxon>
        <taxon>Pseudomonadota</taxon>
        <taxon>Alphaproteobacteria</taxon>
        <taxon>Rhodospirillales</taxon>
        <taxon>Rhodospirillaceae</taxon>
        <taxon>Magnetospirillum</taxon>
    </lineage>
</organism>
<dbReference type="InterPro" id="IPR007439">
    <property type="entry name" value="Chemotax_Pase_CheZ"/>
</dbReference>
<dbReference type="GO" id="GO:0003824">
    <property type="term" value="F:catalytic activity"/>
    <property type="evidence" value="ECO:0007669"/>
    <property type="project" value="InterPro"/>
</dbReference>
<name>A0A7C9QRA6_9PROT</name>
<keyword evidence="2" id="KW-1185">Reference proteome</keyword>
<dbReference type="EMBL" id="JAAIYP010000004">
    <property type="protein sequence ID" value="NFV78680.1"/>
    <property type="molecule type" value="Genomic_DNA"/>
</dbReference>
<accession>A0A7C9QRA6</accession>
<evidence type="ECO:0000313" key="2">
    <source>
        <dbReference type="Proteomes" id="UP000480684"/>
    </source>
</evidence>
<dbReference type="GO" id="GO:0050920">
    <property type="term" value="P:regulation of chemotaxis"/>
    <property type="evidence" value="ECO:0007669"/>
    <property type="project" value="InterPro"/>
</dbReference>
<dbReference type="AlphaFoldDB" id="A0A7C9QRA6"/>
<dbReference type="GO" id="GO:0009288">
    <property type="term" value="C:bacterial-type flagellum"/>
    <property type="evidence" value="ECO:0007669"/>
    <property type="project" value="InterPro"/>
</dbReference>
<dbReference type="Pfam" id="PF04344">
    <property type="entry name" value="CheZ"/>
    <property type="match status" value="1"/>
</dbReference>
<protein>
    <submittedName>
        <fullName evidence="1">Protein phosphatase CheZ</fullName>
    </submittedName>
</protein>
<sequence length="188" mass="20701">MNSQPNAQDLLVLKKELVGLFGHLQKIRKELAALNPPGAPDHFGSMSEQLDAIVSATEGATNTIMESVEGVDTLMNEARSYCQGGKLGDIFDQVTERVNTVFEACSFQDITGQRITKVVNSLKFVEERINAIIFTWGRDELTKVVVEIKEDKDPDKKLLHGPQLPGQGVSQAEVDKMLAQTDIDKLFG</sequence>
<proteinExistence type="predicted"/>
<dbReference type="SUPFAM" id="SSF75708">
    <property type="entry name" value="Chemotaxis phosphatase CheZ"/>
    <property type="match status" value="1"/>
</dbReference>
<gene>
    <name evidence="1" type="ORF">G4223_00935</name>
</gene>
<dbReference type="Proteomes" id="UP000480684">
    <property type="component" value="Unassembled WGS sequence"/>
</dbReference>
<dbReference type="Gene3D" id="1.10.287.500">
    <property type="entry name" value="Helix hairpin bin"/>
    <property type="match status" value="1"/>
</dbReference>
<reference evidence="1 2" key="1">
    <citation type="submission" date="2020-02" db="EMBL/GenBank/DDBJ databases">
        <authorList>
            <person name="Dziuba M."/>
            <person name="Kuznetsov B."/>
            <person name="Mardanov A."/>
            <person name="Ravin N."/>
            <person name="Grouzdev D."/>
        </authorList>
    </citation>
    <scope>NUCLEOTIDE SEQUENCE [LARGE SCALE GENOMIC DNA]</scope>
    <source>
        <strain evidence="1 2">SpK</strain>
    </source>
</reference>
<evidence type="ECO:0000313" key="1">
    <source>
        <dbReference type="EMBL" id="NFV78680.1"/>
    </source>
</evidence>
<comment type="caution">
    <text evidence="1">The sequence shown here is derived from an EMBL/GenBank/DDBJ whole genome shotgun (WGS) entry which is preliminary data.</text>
</comment>